<keyword evidence="3" id="KW-1185">Reference proteome</keyword>
<sequence>MSPARAPLARMKILALGLLLLAALLYCLATWMGAAHPAWGYLAAFAEAAMVGAIADWFAVTALFRHPLGLPIPHTAIIPRKKARLGGNLSDFICTHFLATPQIMAKLQHFDAAERLAAWLCQPHNARALAEGGGAVVDFLLRALREEAVQQFIRHTLLARLARLDLACLAGDALAALVRDGRHQAALDELLRWADRLLRDEATQRRLATALSAEFGGLRVRLFGKELGLDDKAGRWSAERVVARLSVLLGEVAGDPRHELRGQFAACLDELVQRLRSDPRYRLKGETLRAELLAHPALAGYLDDLWQALLDDLGNDLARGADSRLRGRLAGLLQRLGSELAADAELRGWIDRRLREGVPPLLERYREAIGRYIAARVEAWDDRELVELLERQVGRDLQFIRINGTLVGGCVGLLLHALTALAATL</sequence>
<keyword evidence="1" id="KW-0812">Transmembrane</keyword>
<evidence type="ECO:0000256" key="1">
    <source>
        <dbReference type="SAM" id="Phobius"/>
    </source>
</evidence>
<feature type="transmembrane region" description="Helical" evidence="1">
    <location>
        <begin position="399"/>
        <end position="423"/>
    </location>
</feature>
<accession>A0A1H2GBM0</accession>
<evidence type="ECO:0000313" key="3">
    <source>
        <dbReference type="Proteomes" id="UP000243063"/>
    </source>
</evidence>
<dbReference type="Pfam" id="PF04286">
    <property type="entry name" value="DUF445"/>
    <property type="match status" value="1"/>
</dbReference>
<dbReference type="PANTHER" id="PTHR38442:SF1">
    <property type="entry name" value="INNER MEMBRANE PROTEIN"/>
    <property type="match status" value="1"/>
</dbReference>
<proteinExistence type="predicted"/>
<dbReference type="AlphaFoldDB" id="A0A1H2GBM0"/>
<dbReference type="STRING" id="1245526.SAMN05216580_1692"/>
<organism evidence="2 3">
    <name type="scientific">Geopseudomonas guangdongensis</name>
    <dbReference type="NCBI Taxonomy" id="1245526"/>
    <lineage>
        <taxon>Bacteria</taxon>
        <taxon>Pseudomonadati</taxon>
        <taxon>Pseudomonadota</taxon>
        <taxon>Gammaproteobacteria</taxon>
        <taxon>Pseudomonadales</taxon>
        <taxon>Pseudomonadaceae</taxon>
        <taxon>Geopseudomonas</taxon>
    </lineage>
</organism>
<keyword evidence="1" id="KW-1133">Transmembrane helix</keyword>
<dbReference type="PANTHER" id="PTHR38442">
    <property type="entry name" value="INNER MEMBRANE PROTEIN-RELATED"/>
    <property type="match status" value="1"/>
</dbReference>
<dbReference type="GO" id="GO:0005886">
    <property type="term" value="C:plasma membrane"/>
    <property type="evidence" value="ECO:0007669"/>
    <property type="project" value="TreeGrafter"/>
</dbReference>
<protein>
    <submittedName>
        <fullName evidence="2">Uncharacterized membrane-anchored protein YjiN, DUF445 family</fullName>
    </submittedName>
</protein>
<reference evidence="3" key="1">
    <citation type="submission" date="2016-10" db="EMBL/GenBank/DDBJ databases">
        <authorList>
            <person name="Varghese N."/>
            <person name="Submissions S."/>
        </authorList>
    </citation>
    <scope>NUCLEOTIDE SEQUENCE [LARGE SCALE GENOMIC DNA]</scope>
    <source>
        <strain evidence="3">CCTCC 2012022</strain>
    </source>
</reference>
<dbReference type="RefSeq" id="WP_090213584.1">
    <property type="nucleotide sequence ID" value="NZ_LT629780.1"/>
</dbReference>
<dbReference type="InterPro" id="IPR007383">
    <property type="entry name" value="DUF445"/>
</dbReference>
<dbReference type="Proteomes" id="UP000243063">
    <property type="component" value="Chromosome I"/>
</dbReference>
<dbReference type="OrthoDB" id="9769590at2"/>
<evidence type="ECO:0000313" key="2">
    <source>
        <dbReference type="EMBL" id="SDU16891.1"/>
    </source>
</evidence>
<keyword evidence="1" id="KW-0472">Membrane</keyword>
<feature type="transmembrane region" description="Helical" evidence="1">
    <location>
        <begin position="39"/>
        <end position="64"/>
    </location>
</feature>
<name>A0A1H2GBM0_9GAMM</name>
<gene>
    <name evidence="2" type="ORF">SAMN05216580_1692</name>
</gene>
<dbReference type="EMBL" id="LT629780">
    <property type="protein sequence ID" value="SDU16891.1"/>
    <property type="molecule type" value="Genomic_DNA"/>
</dbReference>